<comment type="caution">
    <text evidence="4">The sequence shown here is derived from an EMBL/GenBank/DDBJ whole genome shotgun (WGS) entry which is preliminary data.</text>
</comment>
<feature type="region of interest" description="Disordered" evidence="2">
    <location>
        <begin position="1"/>
        <end position="24"/>
    </location>
</feature>
<dbReference type="AlphaFoldDB" id="A0A2W2EL59"/>
<evidence type="ECO:0000256" key="2">
    <source>
        <dbReference type="SAM" id="MobiDB-lite"/>
    </source>
</evidence>
<reference evidence="4 5" key="1">
    <citation type="submission" date="2018-01" db="EMBL/GenBank/DDBJ databases">
        <title>Draft genome sequence of Nonomuraea sp. KC333.</title>
        <authorList>
            <person name="Sahin N."/>
            <person name="Saygin H."/>
            <person name="Ay H."/>
        </authorList>
    </citation>
    <scope>NUCLEOTIDE SEQUENCE [LARGE SCALE GENOMIC DNA]</scope>
    <source>
        <strain evidence="4 5">KC333</strain>
    </source>
</reference>
<dbReference type="PROSITE" id="PS01174">
    <property type="entry name" value="LIPASE_GDXG_SER"/>
    <property type="match status" value="1"/>
</dbReference>
<dbReference type="InterPro" id="IPR029058">
    <property type="entry name" value="AB_hydrolase_fold"/>
</dbReference>
<evidence type="ECO:0000259" key="3">
    <source>
        <dbReference type="Pfam" id="PF07859"/>
    </source>
</evidence>
<dbReference type="InterPro" id="IPR033140">
    <property type="entry name" value="Lipase_GDXG_put_SER_AS"/>
</dbReference>
<dbReference type="GO" id="GO:0016787">
    <property type="term" value="F:hydrolase activity"/>
    <property type="evidence" value="ECO:0007669"/>
    <property type="project" value="InterPro"/>
</dbReference>
<dbReference type="Proteomes" id="UP000249304">
    <property type="component" value="Unassembled WGS sequence"/>
</dbReference>
<accession>A0A2W2EL59</accession>
<dbReference type="InterPro" id="IPR013094">
    <property type="entry name" value="AB_hydrolase_3"/>
</dbReference>
<dbReference type="Gene3D" id="3.40.50.1820">
    <property type="entry name" value="alpha/beta hydrolase"/>
    <property type="match status" value="2"/>
</dbReference>
<dbReference type="EMBL" id="POUD01000166">
    <property type="protein sequence ID" value="PZG13118.1"/>
    <property type="molecule type" value="Genomic_DNA"/>
</dbReference>
<name>A0A2W2EL59_9ACTN</name>
<proteinExistence type="predicted"/>
<gene>
    <name evidence="4" type="ORF">C1J01_30900</name>
</gene>
<keyword evidence="5" id="KW-1185">Reference proteome</keyword>
<organism evidence="4 5">
    <name type="scientific">Nonomuraea aridisoli</name>
    <dbReference type="NCBI Taxonomy" id="2070368"/>
    <lineage>
        <taxon>Bacteria</taxon>
        <taxon>Bacillati</taxon>
        <taxon>Actinomycetota</taxon>
        <taxon>Actinomycetes</taxon>
        <taxon>Streptosporangiales</taxon>
        <taxon>Streptosporangiaceae</taxon>
        <taxon>Nonomuraea</taxon>
    </lineage>
</organism>
<feature type="domain" description="Alpha/beta hydrolase fold-3" evidence="3">
    <location>
        <begin position="72"/>
        <end position="103"/>
    </location>
</feature>
<evidence type="ECO:0000313" key="5">
    <source>
        <dbReference type="Proteomes" id="UP000249304"/>
    </source>
</evidence>
<dbReference type="OrthoDB" id="3209779at2"/>
<dbReference type="Pfam" id="PF07859">
    <property type="entry name" value="Abhydrolase_3"/>
    <property type="match status" value="1"/>
</dbReference>
<sequence>MWSSCGRDPGGGPPGGRAAPSRRPCGTWSGRTGCHCGTAVDDVAAVLRRTRPVAVAGDSAGAHLATLACLRLRDEGDAYAGRLAQAGVRVTHRREPGLPHGFIQDTSPEATAACDRLFHDITAMVHRG</sequence>
<protein>
    <recommendedName>
        <fullName evidence="3">Alpha/beta hydrolase fold-3 domain-containing protein</fullName>
    </recommendedName>
</protein>
<feature type="active site" evidence="1">
    <location>
        <position position="59"/>
    </location>
</feature>
<dbReference type="SUPFAM" id="SSF53474">
    <property type="entry name" value="alpha/beta-Hydrolases"/>
    <property type="match status" value="1"/>
</dbReference>
<evidence type="ECO:0000313" key="4">
    <source>
        <dbReference type="EMBL" id="PZG13118.1"/>
    </source>
</evidence>
<evidence type="ECO:0000256" key="1">
    <source>
        <dbReference type="PROSITE-ProRule" id="PRU10038"/>
    </source>
</evidence>